<sequence>MFKQQYLFYLIAAQNAIFNIGKMYDHFKAENSNSNTTQCLLTFGGLRHPEQTTDKASLIHQTQLNELFMQELRSSEQLFQSTRLGLSGVWHFTPINSNTSLKLKENLDDFSCDNQMLLPPKFIFNCACAIRLNNAFN</sequence>
<organism evidence="1 2">
    <name type="scientific">Brachionus plicatilis</name>
    <name type="common">Marine rotifer</name>
    <name type="synonym">Brachionus muelleri</name>
    <dbReference type="NCBI Taxonomy" id="10195"/>
    <lineage>
        <taxon>Eukaryota</taxon>
        <taxon>Metazoa</taxon>
        <taxon>Spiralia</taxon>
        <taxon>Gnathifera</taxon>
        <taxon>Rotifera</taxon>
        <taxon>Eurotatoria</taxon>
        <taxon>Monogononta</taxon>
        <taxon>Pseudotrocha</taxon>
        <taxon>Ploima</taxon>
        <taxon>Brachionidae</taxon>
        <taxon>Brachionus</taxon>
    </lineage>
</organism>
<name>A0A3M7RQW4_BRAPC</name>
<keyword evidence="2" id="KW-1185">Reference proteome</keyword>
<gene>
    <name evidence="1" type="ORF">BpHYR1_037850</name>
</gene>
<reference evidence="1 2" key="1">
    <citation type="journal article" date="2018" name="Sci. Rep.">
        <title>Genomic signatures of local adaptation to the degree of environmental predictability in rotifers.</title>
        <authorList>
            <person name="Franch-Gras L."/>
            <person name="Hahn C."/>
            <person name="Garcia-Roger E.M."/>
            <person name="Carmona M.J."/>
            <person name="Serra M."/>
            <person name="Gomez A."/>
        </authorList>
    </citation>
    <scope>NUCLEOTIDE SEQUENCE [LARGE SCALE GENOMIC DNA]</scope>
    <source>
        <strain evidence="1">HYR1</strain>
    </source>
</reference>
<protein>
    <submittedName>
        <fullName evidence="1">Uncharacterized protein</fullName>
    </submittedName>
</protein>
<dbReference type="AlphaFoldDB" id="A0A3M7RQW4"/>
<accession>A0A3M7RQW4</accession>
<evidence type="ECO:0000313" key="1">
    <source>
        <dbReference type="EMBL" id="RNA25941.1"/>
    </source>
</evidence>
<evidence type="ECO:0000313" key="2">
    <source>
        <dbReference type="Proteomes" id="UP000276133"/>
    </source>
</evidence>
<dbReference type="Proteomes" id="UP000276133">
    <property type="component" value="Unassembled WGS sequence"/>
</dbReference>
<proteinExistence type="predicted"/>
<dbReference type="EMBL" id="REGN01002832">
    <property type="protein sequence ID" value="RNA25941.1"/>
    <property type="molecule type" value="Genomic_DNA"/>
</dbReference>
<comment type="caution">
    <text evidence="1">The sequence shown here is derived from an EMBL/GenBank/DDBJ whole genome shotgun (WGS) entry which is preliminary data.</text>
</comment>